<reference evidence="1 2" key="1">
    <citation type="journal article" date="2016" name="Front. Microbiol.">
        <title>Genomic Resource of Rice Seed Associated Bacteria.</title>
        <authorList>
            <person name="Midha S."/>
            <person name="Bansal K."/>
            <person name="Sharma S."/>
            <person name="Kumar N."/>
            <person name="Patil P.P."/>
            <person name="Chaudhry V."/>
            <person name="Patil P.B."/>
        </authorList>
    </citation>
    <scope>NUCLEOTIDE SEQUENCE [LARGE SCALE GENOMIC DNA]</scope>
    <source>
        <strain evidence="1 2">NS365</strain>
    </source>
</reference>
<dbReference type="AlphaFoldDB" id="A0A175REF2"/>
<sequence>MAHLAVDAAAIMEATARRNAEAERIESLLPSGKVVSIIQRRTKRTRVPTACRTIQVTPENQIGFASPEGAQCMS</sequence>
<dbReference type="PATRIC" id="fig|401562.4.peg.4763"/>
<gene>
    <name evidence="1" type="ORF">NS365_22290</name>
</gene>
<dbReference type="Proteomes" id="UP000078529">
    <property type="component" value="Unassembled WGS sequence"/>
</dbReference>
<name>A0A175REF2_9HYPH</name>
<keyword evidence="2" id="KW-1185">Reference proteome</keyword>
<evidence type="ECO:0000313" key="1">
    <source>
        <dbReference type="EMBL" id="KTR02180.1"/>
    </source>
</evidence>
<protein>
    <submittedName>
        <fullName evidence="1">Uncharacterized protein</fullName>
    </submittedName>
</protein>
<evidence type="ECO:0000313" key="2">
    <source>
        <dbReference type="Proteomes" id="UP000078529"/>
    </source>
</evidence>
<accession>A0A175REF2</accession>
<dbReference type="EMBL" id="LDQA01000087">
    <property type="protein sequence ID" value="KTR02180.1"/>
    <property type="molecule type" value="Genomic_DNA"/>
</dbReference>
<organism evidence="1 2">
    <name type="scientific">Aureimonas ureilytica</name>
    <dbReference type="NCBI Taxonomy" id="401562"/>
    <lineage>
        <taxon>Bacteria</taxon>
        <taxon>Pseudomonadati</taxon>
        <taxon>Pseudomonadota</taxon>
        <taxon>Alphaproteobacteria</taxon>
        <taxon>Hyphomicrobiales</taxon>
        <taxon>Aurantimonadaceae</taxon>
        <taxon>Aureimonas</taxon>
    </lineage>
</organism>
<proteinExistence type="predicted"/>
<comment type="caution">
    <text evidence="1">The sequence shown here is derived from an EMBL/GenBank/DDBJ whole genome shotgun (WGS) entry which is preliminary data.</text>
</comment>